<proteinExistence type="predicted"/>
<feature type="region of interest" description="Disordered" evidence="1">
    <location>
        <begin position="1"/>
        <end position="31"/>
    </location>
</feature>
<reference evidence="2 3" key="1">
    <citation type="journal article" date="2018" name="Sci. Rep.">
        <title>Comparative analysis of the Pocillopora damicornis genome highlights role of immune system in coral evolution.</title>
        <authorList>
            <person name="Cunning R."/>
            <person name="Bay R.A."/>
            <person name="Gillette P."/>
            <person name="Baker A.C."/>
            <person name="Traylor-Knowles N."/>
        </authorList>
    </citation>
    <scope>NUCLEOTIDE SEQUENCE [LARGE SCALE GENOMIC DNA]</scope>
    <source>
        <strain evidence="2">RSMAS</strain>
        <tissue evidence="2">Whole animal</tissue>
    </source>
</reference>
<dbReference type="EMBL" id="RCHS01003146">
    <property type="protein sequence ID" value="RMX43706.1"/>
    <property type="molecule type" value="Genomic_DNA"/>
</dbReference>
<dbReference type="Proteomes" id="UP000275408">
    <property type="component" value="Unassembled WGS sequence"/>
</dbReference>
<dbReference type="AlphaFoldDB" id="A0A3M6TQT2"/>
<evidence type="ECO:0000313" key="2">
    <source>
        <dbReference type="EMBL" id="RMX43706.1"/>
    </source>
</evidence>
<evidence type="ECO:0000313" key="3">
    <source>
        <dbReference type="Proteomes" id="UP000275408"/>
    </source>
</evidence>
<accession>A0A3M6TQT2</accession>
<evidence type="ECO:0000256" key="1">
    <source>
        <dbReference type="SAM" id="MobiDB-lite"/>
    </source>
</evidence>
<protein>
    <submittedName>
        <fullName evidence="2">Uncharacterized protein</fullName>
    </submittedName>
</protein>
<sequence>MFGRSKKTYPLYTEEKGRNKQRLNPSLPKQIKTSLGPEREVLIAQKDNEIEELQKSIQEERGIVEWE</sequence>
<comment type="caution">
    <text evidence="2">The sequence shown here is derived from an EMBL/GenBank/DDBJ whole genome shotgun (WGS) entry which is preliminary data.</text>
</comment>
<gene>
    <name evidence="2" type="ORF">pdam_00006349</name>
</gene>
<organism evidence="2 3">
    <name type="scientific">Pocillopora damicornis</name>
    <name type="common">Cauliflower coral</name>
    <name type="synonym">Millepora damicornis</name>
    <dbReference type="NCBI Taxonomy" id="46731"/>
    <lineage>
        <taxon>Eukaryota</taxon>
        <taxon>Metazoa</taxon>
        <taxon>Cnidaria</taxon>
        <taxon>Anthozoa</taxon>
        <taxon>Hexacorallia</taxon>
        <taxon>Scleractinia</taxon>
        <taxon>Astrocoeniina</taxon>
        <taxon>Pocilloporidae</taxon>
        <taxon>Pocillopora</taxon>
    </lineage>
</organism>
<name>A0A3M6TQT2_POCDA</name>
<keyword evidence="3" id="KW-1185">Reference proteome</keyword>